<accession>A0ABZ2Z9Y9</accession>
<gene>
    <name evidence="3" type="ORF">WJU22_12835</name>
</gene>
<dbReference type="Proteomes" id="UP001449657">
    <property type="component" value="Chromosome"/>
</dbReference>
<evidence type="ECO:0000256" key="2">
    <source>
        <dbReference type="SAM" id="Phobius"/>
    </source>
</evidence>
<dbReference type="InterPro" id="IPR011990">
    <property type="entry name" value="TPR-like_helical_dom_sf"/>
</dbReference>
<sequence>MDREGAADRDKIIPLSLLAHTVRYYDTTEAFRLAARALTLASAENDARYKAYAYVARASIYLKLRDVPQNIRDADSSLYFAGQTTDARTKAWAWYNKGRDLNMDNHEKEALAAFLKALAFIKTGNDPALQASIYYAVYTVFSTWEDIEKEVHYAHLSLEAALQSRDPNNICESWQAIGSAVHDKYMKNGGKDASLLDSTMNAYRRAVAVYLQNEPYMRMVQLITIPCINLADSYNRHFPASAQTTDSLRKYAMLAFNYATKDKDKRLQASAYGLMNEDAKRSGNFQLAETYLIQALSLFAGDPMPDYYIRSSIYHDLSDLAERRNDFAKALQYHKLYVADYKSVYDAEQSSAGKKLEAQYLAREKEQEIRFLRESETFHRRQKYLYIAIAAALLAGLLFMFRSYHFRLRYSLQRSQLLELEKEEARLHAKLKAEENRTLETGKRNAELNAQLQQEQAKLKAEEAARLQTEQAIILAQNEILQKEVMAGALQVEQKNKMLQLLKEKLEDHRSPDIKRTELNRLLHQQTRLDNDFEELKTDIKDVHPGFYQRLQQKAGHKLTDLDLKYCACIFLKRNTKEMASIMGIEPKSIRMSKYRIKQKLGLAKDEDLDAFVRNMA</sequence>
<dbReference type="SUPFAM" id="SSF48452">
    <property type="entry name" value="TPR-like"/>
    <property type="match status" value="1"/>
</dbReference>
<keyword evidence="1" id="KW-0175">Coiled coil</keyword>
<dbReference type="Pfam" id="PF13424">
    <property type="entry name" value="TPR_12"/>
    <property type="match status" value="1"/>
</dbReference>
<evidence type="ECO:0000313" key="4">
    <source>
        <dbReference type="Proteomes" id="UP001449657"/>
    </source>
</evidence>
<keyword evidence="2" id="KW-0812">Transmembrane</keyword>
<keyword evidence="2" id="KW-1133">Transmembrane helix</keyword>
<reference evidence="3 4" key="1">
    <citation type="submission" date="2024-03" db="EMBL/GenBank/DDBJ databases">
        <title>Chitinophaga caseinilytica sp. nov., a casein hydrolysing bacterium isolated from forest soil.</title>
        <authorList>
            <person name="Lee D.S."/>
            <person name="Han D.M."/>
            <person name="Baek J.H."/>
            <person name="Choi D.G."/>
            <person name="Jeon J.H."/>
            <person name="Jeon C.O."/>
        </authorList>
    </citation>
    <scope>NUCLEOTIDE SEQUENCE [LARGE SCALE GENOMIC DNA]</scope>
    <source>
        <strain evidence="3 4">KACC 19118</strain>
    </source>
</reference>
<protein>
    <submittedName>
        <fullName evidence="3">Tetratricopeptide repeat protein</fullName>
    </submittedName>
</protein>
<dbReference type="Gene3D" id="1.25.40.10">
    <property type="entry name" value="Tetratricopeptide repeat domain"/>
    <property type="match status" value="2"/>
</dbReference>
<evidence type="ECO:0000313" key="3">
    <source>
        <dbReference type="EMBL" id="WZN49056.1"/>
    </source>
</evidence>
<dbReference type="InterPro" id="IPR016032">
    <property type="entry name" value="Sig_transdc_resp-reg_C-effctor"/>
</dbReference>
<feature type="coiled-coil region" evidence="1">
    <location>
        <begin position="417"/>
        <end position="509"/>
    </location>
</feature>
<keyword evidence="2" id="KW-0472">Membrane</keyword>
<dbReference type="SUPFAM" id="SSF46894">
    <property type="entry name" value="C-terminal effector domain of the bipartite response regulators"/>
    <property type="match status" value="1"/>
</dbReference>
<name>A0ABZ2Z9Y9_9BACT</name>
<feature type="transmembrane region" description="Helical" evidence="2">
    <location>
        <begin position="384"/>
        <end position="404"/>
    </location>
</feature>
<dbReference type="EMBL" id="CP150096">
    <property type="protein sequence ID" value="WZN49056.1"/>
    <property type="molecule type" value="Genomic_DNA"/>
</dbReference>
<evidence type="ECO:0000256" key="1">
    <source>
        <dbReference type="SAM" id="Coils"/>
    </source>
</evidence>
<dbReference type="RefSeq" id="WP_341843631.1">
    <property type="nucleotide sequence ID" value="NZ_CP149792.1"/>
</dbReference>
<organism evidence="3 4">
    <name type="scientific">Chitinophaga caseinilytica</name>
    <dbReference type="NCBI Taxonomy" id="2267521"/>
    <lineage>
        <taxon>Bacteria</taxon>
        <taxon>Pseudomonadati</taxon>
        <taxon>Bacteroidota</taxon>
        <taxon>Chitinophagia</taxon>
        <taxon>Chitinophagales</taxon>
        <taxon>Chitinophagaceae</taxon>
        <taxon>Chitinophaga</taxon>
    </lineage>
</organism>
<proteinExistence type="predicted"/>
<keyword evidence="4" id="KW-1185">Reference proteome</keyword>